<dbReference type="InterPro" id="IPR002938">
    <property type="entry name" value="FAD-bd"/>
</dbReference>
<name>Q6LL09_PHOPR</name>
<dbReference type="RefSeq" id="WP_011220222.1">
    <property type="nucleotide sequence ID" value="NC_006371.1"/>
</dbReference>
<accession>Q6LL09</accession>
<dbReference type="PRINTS" id="PR00420">
    <property type="entry name" value="RNGMNOXGNASE"/>
</dbReference>
<dbReference type="Pfam" id="PF01494">
    <property type="entry name" value="FAD_binding_3"/>
    <property type="match status" value="1"/>
</dbReference>
<sequence length="418" mass="46320">MSSKQRTQVAIIGAGPSGSVAAALLHQKGIDVVVLEKSLFPRFSIGESLLPACMEVIEKANMLSAVERANFQFKDGAAFHRNGKYTCFNFKDKFTEGAGTTFQVQRANFDKVLADEAVEQGVEIRYQHTLVHIDIAGEHSLLTVNDERGKSYELEADFVLDASGFGRVLPRLLALEEPSCLPTRRAVFTHIVDNIDTSVPGNLDYDRNKILISVHPTNPDVWYWLIPFSNGTCSFGIVAEPAFFADYPEDNIAAIQQLAREEPGLCQLLTKAEYPNSAGEIGGYSANVKTLCSDKFALLGNAGEFLDPVFSSGVTIAMKSSEIATDLLIRQFNGESVDWQKEYADTLMKGVNTFRAYVEGWYSGELQDVIFHENPDLKIKQMICSILAGYAWDTTNPFVAQPERRLRMIAEICRDTKS</sequence>
<dbReference type="PANTHER" id="PTHR43747:SF1">
    <property type="entry name" value="SLR1998 PROTEIN"/>
    <property type="match status" value="1"/>
</dbReference>
<protein>
    <submittedName>
        <fullName evidence="2">Oxidoreductase protein</fullName>
    </submittedName>
</protein>
<dbReference type="InterPro" id="IPR050816">
    <property type="entry name" value="Flavin-dep_Halogenase_NPB"/>
</dbReference>
<evidence type="ECO:0000313" key="3">
    <source>
        <dbReference type="Proteomes" id="UP000000593"/>
    </source>
</evidence>
<dbReference type="SUPFAM" id="SSF51905">
    <property type="entry name" value="FAD/NAD(P)-binding domain"/>
    <property type="match status" value="1"/>
</dbReference>
<gene>
    <name evidence="2" type="primary">RSP0354</name>
    <name evidence="2" type="ordered locus">PBPRB0124</name>
</gene>
<dbReference type="STRING" id="298386.PBPRB0124"/>
<proteinExistence type="predicted"/>
<dbReference type="AlphaFoldDB" id="Q6LL09"/>
<dbReference type="KEGG" id="ppr:PBPRB0124"/>
<dbReference type="InterPro" id="IPR036188">
    <property type="entry name" value="FAD/NAD-bd_sf"/>
</dbReference>
<dbReference type="eggNOG" id="COG0644">
    <property type="taxonomic scope" value="Bacteria"/>
</dbReference>
<dbReference type="Gene3D" id="3.50.50.60">
    <property type="entry name" value="FAD/NAD(P)-binding domain"/>
    <property type="match status" value="1"/>
</dbReference>
<dbReference type="GO" id="GO:0071949">
    <property type="term" value="F:FAD binding"/>
    <property type="evidence" value="ECO:0007669"/>
    <property type="project" value="InterPro"/>
</dbReference>
<organism evidence="2 3">
    <name type="scientific">Photobacterium profundum (strain SS9)</name>
    <dbReference type="NCBI Taxonomy" id="298386"/>
    <lineage>
        <taxon>Bacteria</taxon>
        <taxon>Pseudomonadati</taxon>
        <taxon>Pseudomonadota</taxon>
        <taxon>Gammaproteobacteria</taxon>
        <taxon>Vibrionales</taxon>
        <taxon>Vibrionaceae</taxon>
        <taxon>Photobacterium</taxon>
    </lineage>
</organism>
<evidence type="ECO:0000313" key="2">
    <source>
        <dbReference type="EMBL" id="CAG21997.1"/>
    </source>
</evidence>
<reference evidence="3" key="1">
    <citation type="journal article" date="2005" name="Science">
        <title>Life at depth: Photobacterium profundum genome sequence and expression analysis.</title>
        <authorList>
            <person name="Vezzi A."/>
            <person name="Campanaro S."/>
            <person name="D'Angelo M."/>
            <person name="Simonato F."/>
            <person name="Vitulo N."/>
            <person name="Lauro F.M."/>
            <person name="Cestaro A."/>
            <person name="Malacrida G."/>
            <person name="Simionati B."/>
            <person name="Cannata N."/>
            <person name="Romualdi C."/>
            <person name="Bartlett D.H."/>
            <person name="Valle G."/>
        </authorList>
    </citation>
    <scope>NUCLEOTIDE SEQUENCE [LARGE SCALE GENOMIC DNA]</scope>
    <source>
        <strain evidence="3">ATCC BAA-1253 / SS9</strain>
    </source>
</reference>
<dbReference type="Proteomes" id="UP000000593">
    <property type="component" value="Chromosome 2"/>
</dbReference>
<dbReference type="HOGENOM" id="CLU_024648_4_1_6"/>
<dbReference type="PANTHER" id="PTHR43747">
    <property type="entry name" value="FAD-BINDING PROTEIN"/>
    <property type="match status" value="1"/>
</dbReference>
<feature type="domain" description="FAD-binding" evidence="1">
    <location>
        <begin position="6"/>
        <end position="165"/>
    </location>
</feature>
<dbReference type="EMBL" id="CR378675">
    <property type="protein sequence ID" value="CAG21997.1"/>
    <property type="molecule type" value="Genomic_DNA"/>
</dbReference>
<keyword evidence="3" id="KW-1185">Reference proteome</keyword>
<evidence type="ECO:0000259" key="1">
    <source>
        <dbReference type="Pfam" id="PF01494"/>
    </source>
</evidence>